<accession>A0A8T0LA84</accession>
<protein>
    <submittedName>
        <fullName evidence="1">Uncharacterized protein</fullName>
    </submittedName>
</protein>
<dbReference type="AlphaFoldDB" id="A0A8T0LA84"/>
<dbReference type="EMBL" id="JABFOF010000001">
    <property type="protein sequence ID" value="KAG2407133.1"/>
    <property type="molecule type" value="Genomic_DNA"/>
</dbReference>
<evidence type="ECO:0000313" key="2">
    <source>
        <dbReference type="Proteomes" id="UP000743370"/>
    </source>
</evidence>
<name>A0A8T0LA84_PHAAN</name>
<proteinExistence type="predicted"/>
<comment type="caution">
    <text evidence="1">The sequence shown here is derived from an EMBL/GenBank/DDBJ whole genome shotgun (WGS) entry which is preliminary data.</text>
</comment>
<evidence type="ECO:0000313" key="1">
    <source>
        <dbReference type="EMBL" id="KAG2407133.1"/>
    </source>
</evidence>
<gene>
    <name evidence="1" type="ORF">HKW66_Vig0019550</name>
</gene>
<organism evidence="1 2">
    <name type="scientific">Phaseolus angularis</name>
    <name type="common">Azuki bean</name>
    <name type="synonym">Vigna angularis</name>
    <dbReference type="NCBI Taxonomy" id="3914"/>
    <lineage>
        <taxon>Eukaryota</taxon>
        <taxon>Viridiplantae</taxon>
        <taxon>Streptophyta</taxon>
        <taxon>Embryophyta</taxon>
        <taxon>Tracheophyta</taxon>
        <taxon>Spermatophyta</taxon>
        <taxon>Magnoliopsida</taxon>
        <taxon>eudicotyledons</taxon>
        <taxon>Gunneridae</taxon>
        <taxon>Pentapetalae</taxon>
        <taxon>rosids</taxon>
        <taxon>fabids</taxon>
        <taxon>Fabales</taxon>
        <taxon>Fabaceae</taxon>
        <taxon>Papilionoideae</taxon>
        <taxon>50 kb inversion clade</taxon>
        <taxon>NPAAA clade</taxon>
        <taxon>indigoferoid/millettioid clade</taxon>
        <taxon>Phaseoleae</taxon>
        <taxon>Vigna</taxon>
    </lineage>
</organism>
<sequence length="97" mass="10756">MKVLVGPTFTIDDRNFLNGSPENDRSNIRILGSTKFFADGELKTSPLIRSPDNSDNEEEEVQSKLKIQTELGSLDVMEDSLPIKLVPLLSLSLNPLI</sequence>
<dbReference type="Proteomes" id="UP000743370">
    <property type="component" value="Unassembled WGS sequence"/>
</dbReference>
<reference evidence="1 2" key="1">
    <citation type="submission" date="2020-05" db="EMBL/GenBank/DDBJ databases">
        <title>Vigna angularis (adzuki bean) Var. LongXiaoDou No. 4 denovo assembly.</title>
        <authorList>
            <person name="Xiang H."/>
        </authorList>
    </citation>
    <scope>NUCLEOTIDE SEQUENCE [LARGE SCALE GENOMIC DNA]</scope>
    <source>
        <tissue evidence="1">Leaf</tissue>
    </source>
</reference>